<dbReference type="Pfam" id="PF00059">
    <property type="entry name" value="Lectin_C"/>
    <property type="match status" value="1"/>
</dbReference>
<dbReference type="CDD" id="cd00037">
    <property type="entry name" value="CLECT"/>
    <property type="match status" value="1"/>
</dbReference>
<dbReference type="InterPro" id="IPR039689">
    <property type="entry name" value="CD72"/>
</dbReference>
<feature type="non-terminal residue" evidence="2">
    <location>
        <position position="1"/>
    </location>
</feature>
<dbReference type="GO" id="GO:0004888">
    <property type="term" value="F:transmembrane signaling receptor activity"/>
    <property type="evidence" value="ECO:0007669"/>
    <property type="project" value="InterPro"/>
</dbReference>
<dbReference type="PANTHER" id="PTHR15028">
    <property type="entry name" value="CD72-RELATED"/>
    <property type="match status" value="1"/>
</dbReference>
<gene>
    <name evidence="2" type="primary">PLC_0</name>
    <name evidence="2" type="ORF">g.32995</name>
</gene>
<dbReference type="SMART" id="SM00034">
    <property type="entry name" value="CLECT"/>
    <property type="match status" value="1"/>
</dbReference>
<dbReference type="EMBL" id="GBYB01014156">
    <property type="protein sequence ID" value="JAG83923.1"/>
    <property type="molecule type" value="Transcribed_RNA"/>
</dbReference>
<dbReference type="InterPro" id="IPR016187">
    <property type="entry name" value="CTDL_fold"/>
</dbReference>
<accession>A0A0C9S0P2</accession>
<sequence length="282" mass="32064">ILWELVRRTMAAASLFLSGVSAFSVSFGECFESPDRFPLALGARGRPGTHRHTSDVLSVVLVVLVVVEVFQRPWSNRRSLEVGSRIRTGERGYSCRIGAIEKLLYKVEGLEKRLRRAEELLYYVISGNSSREEQCPTNYTRISKACYHVSSREYDWKSSASLCRSLGGNLVELETPDEHKSLRHYLQNTKGVRGSDFWTGGLNPGLLWIWASSAKPVFENQVETVNGYGRCLKIRNSLKNYSFYGEECIKKLRYICKPAKDESANGIEKIERGLEMKRKTLH</sequence>
<dbReference type="PROSITE" id="PS50041">
    <property type="entry name" value="C_TYPE_LECTIN_2"/>
    <property type="match status" value="1"/>
</dbReference>
<name>A0A0C9S0P2_9HYME</name>
<dbReference type="InterPro" id="IPR016186">
    <property type="entry name" value="C-type_lectin-like/link_sf"/>
</dbReference>
<proteinExistence type="predicted"/>
<feature type="domain" description="C-type lectin" evidence="1">
    <location>
        <begin position="142"/>
        <end position="257"/>
    </location>
</feature>
<protein>
    <submittedName>
        <fullName evidence="2">PLC_0 protein</fullName>
    </submittedName>
</protein>
<reference evidence="2" key="1">
    <citation type="submission" date="2015-01" db="EMBL/GenBank/DDBJ databases">
        <title>Transcriptome Assembly of Fopius arisanus.</title>
        <authorList>
            <person name="Geib S."/>
        </authorList>
    </citation>
    <scope>NUCLEOTIDE SEQUENCE</scope>
</reference>
<dbReference type="PANTHER" id="PTHR15028:SF6">
    <property type="entry name" value="B-CELL DIFFERENTIATION ANTIGEN CD72"/>
    <property type="match status" value="1"/>
</dbReference>
<dbReference type="AlphaFoldDB" id="A0A0C9S0P2"/>
<dbReference type="SUPFAM" id="SSF56436">
    <property type="entry name" value="C-type lectin-like"/>
    <property type="match status" value="1"/>
</dbReference>
<organism evidence="2">
    <name type="scientific">Fopius arisanus</name>
    <dbReference type="NCBI Taxonomy" id="64838"/>
    <lineage>
        <taxon>Eukaryota</taxon>
        <taxon>Metazoa</taxon>
        <taxon>Ecdysozoa</taxon>
        <taxon>Arthropoda</taxon>
        <taxon>Hexapoda</taxon>
        <taxon>Insecta</taxon>
        <taxon>Pterygota</taxon>
        <taxon>Neoptera</taxon>
        <taxon>Endopterygota</taxon>
        <taxon>Hymenoptera</taxon>
        <taxon>Apocrita</taxon>
        <taxon>Ichneumonoidea</taxon>
        <taxon>Braconidae</taxon>
        <taxon>Opiinae</taxon>
        <taxon>Fopius</taxon>
    </lineage>
</organism>
<dbReference type="GO" id="GO:0005886">
    <property type="term" value="C:plasma membrane"/>
    <property type="evidence" value="ECO:0007669"/>
    <property type="project" value="InterPro"/>
</dbReference>
<dbReference type="InterPro" id="IPR001304">
    <property type="entry name" value="C-type_lectin-like"/>
</dbReference>
<evidence type="ECO:0000313" key="2">
    <source>
        <dbReference type="EMBL" id="JAG83923.1"/>
    </source>
</evidence>
<evidence type="ECO:0000259" key="1">
    <source>
        <dbReference type="PROSITE" id="PS50041"/>
    </source>
</evidence>
<dbReference type="Gene3D" id="3.10.100.10">
    <property type="entry name" value="Mannose-Binding Protein A, subunit A"/>
    <property type="match status" value="1"/>
</dbReference>